<dbReference type="GeneID" id="41956456"/>
<dbReference type="RefSeq" id="XP_030986292.1">
    <property type="nucleotide sequence ID" value="XM_031121542.1"/>
</dbReference>
<dbReference type="Proteomes" id="UP000515153">
    <property type="component" value="Unplaced"/>
</dbReference>
<reference evidence="2" key="2">
    <citation type="submission" date="2019-10" db="EMBL/GenBank/DDBJ databases">
        <authorList>
            <consortium name="NCBI Genome Project"/>
        </authorList>
    </citation>
    <scope>NUCLEOTIDE SEQUENCE</scope>
    <source>
        <strain evidence="2">NI907</strain>
    </source>
</reference>
<proteinExistence type="predicted"/>
<organism evidence="1 2">
    <name type="scientific">Pyricularia grisea</name>
    <name type="common">Crabgrass-specific blast fungus</name>
    <name type="synonym">Magnaporthe grisea</name>
    <dbReference type="NCBI Taxonomy" id="148305"/>
    <lineage>
        <taxon>Eukaryota</taxon>
        <taxon>Fungi</taxon>
        <taxon>Dikarya</taxon>
        <taxon>Ascomycota</taxon>
        <taxon>Pezizomycotina</taxon>
        <taxon>Sordariomycetes</taxon>
        <taxon>Sordariomycetidae</taxon>
        <taxon>Magnaporthales</taxon>
        <taxon>Pyriculariaceae</taxon>
        <taxon>Pyricularia</taxon>
    </lineage>
</organism>
<evidence type="ECO:0000313" key="1">
    <source>
        <dbReference type="Proteomes" id="UP000515153"/>
    </source>
</evidence>
<accession>A0A6P8BGN1</accession>
<dbReference type="AlphaFoldDB" id="A0A6P8BGN1"/>
<gene>
    <name evidence="2" type="ORF">PgNI_01471</name>
</gene>
<sequence length="208" mass="22856">MATVDGDGFLISPKREERVPARLLSSLDLVKRVPKWYSSREVQIIPIAKSGKNKNPLLSTPSKVLTDNVICHFKGFTGGHKGAFQELDSYCKLSIGLATGGIPCDLCICRLHGLVCDNSSEQARIVGMLLEYIKPKITPAPSTLTNVAMSVDNEIRRCWSQELESNIRCLHRAVGGYTLSWVSPENCGTTDGDLEGLSKIKSWLSTYN</sequence>
<reference evidence="2" key="3">
    <citation type="submission" date="2025-08" db="UniProtKB">
        <authorList>
            <consortium name="RefSeq"/>
        </authorList>
    </citation>
    <scope>IDENTIFICATION</scope>
    <source>
        <strain evidence="2">NI907</strain>
    </source>
</reference>
<dbReference type="KEGG" id="pgri:PgNI_01471"/>
<evidence type="ECO:0000313" key="2">
    <source>
        <dbReference type="RefSeq" id="XP_030986292.1"/>
    </source>
</evidence>
<keyword evidence="1" id="KW-1185">Reference proteome</keyword>
<protein>
    <submittedName>
        <fullName evidence="2">Uncharacterized protein</fullName>
    </submittedName>
</protein>
<reference evidence="2" key="1">
    <citation type="journal article" date="2019" name="Mol. Biol. Evol.">
        <title>Blast fungal genomes show frequent chromosomal changes, gene gains and losses, and effector gene turnover.</title>
        <authorList>
            <person name="Gomez Luciano L.B."/>
            <person name="Jason Tsai I."/>
            <person name="Chuma I."/>
            <person name="Tosa Y."/>
            <person name="Chen Y.H."/>
            <person name="Li J.Y."/>
            <person name="Li M.Y."/>
            <person name="Jade Lu M.Y."/>
            <person name="Nakayashiki H."/>
            <person name="Li W.H."/>
        </authorList>
    </citation>
    <scope>NUCLEOTIDE SEQUENCE</scope>
    <source>
        <strain evidence="2">NI907</strain>
    </source>
</reference>
<name>A0A6P8BGN1_PYRGI</name>